<evidence type="ECO:0000256" key="1">
    <source>
        <dbReference type="SAM" id="MobiDB-lite"/>
    </source>
</evidence>
<evidence type="ECO:0000313" key="3">
    <source>
        <dbReference type="Proteomes" id="UP001551584"/>
    </source>
</evidence>
<gene>
    <name evidence="2" type="ORF">AB0D95_12305</name>
</gene>
<reference evidence="2 3" key="1">
    <citation type="submission" date="2024-06" db="EMBL/GenBank/DDBJ databases">
        <title>The Natural Products Discovery Center: Release of the First 8490 Sequenced Strains for Exploring Actinobacteria Biosynthetic Diversity.</title>
        <authorList>
            <person name="Kalkreuter E."/>
            <person name="Kautsar S.A."/>
            <person name="Yang D."/>
            <person name="Bader C.D."/>
            <person name="Teijaro C.N."/>
            <person name="Fluegel L."/>
            <person name="Davis C.M."/>
            <person name="Simpson J.R."/>
            <person name="Lauterbach L."/>
            <person name="Steele A.D."/>
            <person name="Gui C."/>
            <person name="Meng S."/>
            <person name="Li G."/>
            <person name="Viehrig K."/>
            <person name="Ye F."/>
            <person name="Su P."/>
            <person name="Kiefer A.F."/>
            <person name="Nichols A."/>
            <person name="Cepeda A.J."/>
            <person name="Yan W."/>
            <person name="Fan B."/>
            <person name="Jiang Y."/>
            <person name="Adhikari A."/>
            <person name="Zheng C.-J."/>
            <person name="Schuster L."/>
            <person name="Cowan T.M."/>
            <person name="Smanski M.J."/>
            <person name="Chevrette M.G."/>
            <person name="De Carvalho L.P.S."/>
            <person name="Shen B."/>
        </authorList>
    </citation>
    <scope>NUCLEOTIDE SEQUENCE [LARGE SCALE GENOMIC DNA]</scope>
    <source>
        <strain evidence="2 3">NPDC048117</strain>
    </source>
</reference>
<feature type="region of interest" description="Disordered" evidence="1">
    <location>
        <begin position="79"/>
        <end position="117"/>
    </location>
</feature>
<comment type="caution">
    <text evidence="2">The sequence shown here is derived from an EMBL/GenBank/DDBJ whole genome shotgun (WGS) entry which is preliminary data.</text>
</comment>
<proteinExistence type="predicted"/>
<accession>A0ABV3EPB1</accession>
<dbReference type="Proteomes" id="UP001551584">
    <property type="component" value="Unassembled WGS sequence"/>
</dbReference>
<evidence type="ECO:0000313" key="2">
    <source>
        <dbReference type="EMBL" id="MEU9578035.1"/>
    </source>
</evidence>
<name>A0ABV3EPB1_9ACTN</name>
<sequence>MTFAAVGVLPTATGHLLGSGRPVPGRALLLAFAGTALAARRFTDREHDPLTVTSATTALRGPPHTVSAHARPVVGAPTAAAHALAHHAHTGPWPPRRGRPARRPPPACCRGTWAPRS</sequence>
<keyword evidence="3" id="KW-1185">Reference proteome</keyword>
<protein>
    <submittedName>
        <fullName evidence="2">Uncharacterized protein</fullName>
    </submittedName>
</protein>
<dbReference type="RefSeq" id="WP_359271664.1">
    <property type="nucleotide sequence ID" value="NZ_JBEZNA010000022.1"/>
</dbReference>
<organism evidence="2 3">
    <name type="scientific">Streptomyces chilikensis</name>
    <dbReference type="NCBI Taxonomy" id="1194079"/>
    <lineage>
        <taxon>Bacteria</taxon>
        <taxon>Bacillati</taxon>
        <taxon>Actinomycetota</taxon>
        <taxon>Actinomycetes</taxon>
        <taxon>Kitasatosporales</taxon>
        <taxon>Streptomycetaceae</taxon>
        <taxon>Streptomyces</taxon>
    </lineage>
</organism>
<dbReference type="EMBL" id="JBEZNA010000022">
    <property type="protein sequence ID" value="MEU9578035.1"/>
    <property type="molecule type" value="Genomic_DNA"/>
</dbReference>